<dbReference type="EMBL" id="AZBU02000004">
    <property type="protein sequence ID" value="TKR81123.1"/>
    <property type="molecule type" value="Genomic_DNA"/>
</dbReference>
<evidence type="ECO:0000256" key="3">
    <source>
        <dbReference type="ARBA" id="ARBA00020827"/>
    </source>
</evidence>
<comment type="similarity">
    <text evidence="2">Belongs to the EMC6 family.</text>
</comment>
<feature type="transmembrane region" description="Helical" evidence="9">
    <location>
        <begin position="75"/>
        <end position="97"/>
    </location>
</feature>
<sequence length="142" mass="16112">MAVVALNICEMCIWRGIRLRMCRFPIESHLTSMASSKRNTEDSVVISEAAVRHNFAVLEYSRTCQAAAGGMASGILGLTSIPGFLFYLIIVIIQAFFWHVKAGFQWKKYFTDISLPVTYSFVGGLFTYVLFWVFLYGMVHVY</sequence>
<evidence type="ECO:0000256" key="8">
    <source>
        <dbReference type="ARBA" id="ARBA00031072"/>
    </source>
</evidence>
<keyword evidence="6 9" id="KW-1133">Transmembrane helix</keyword>
<feature type="transmembrane region" description="Helical" evidence="9">
    <location>
        <begin position="117"/>
        <end position="139"/>
    </location>
</feature>
<gene>
    <name evidence="10" type="ORF">L596_015055</name>
</gene>
<protein>
    <recommendedName>
        <fullName evidence="3">ER membrane protein complex subunit 6</fullName>
    </recommendedName>
    <alternativeName>
        <fullName evidence="8">Transmembrane protein 93</fullName>
    </alternativeName>
</protein>
<evidence type="ECO:0000256" key="2">
    <source>
        <dbReference type="ARBA" id="ARBA00009436"/>
    </source>
</evidence>
<keyword evidence="7 9" id="KW-0472">Membrane</keyword>
<dbReference type="AlphaFoldDB" id="A0A4U5NER8"/>
<dbReference type="InterPro" id="IPR029008">
    <property type="entry name" value="EMC6-like"/>
</dbReference>
<dbReference type="GO" id="GO:0000045">
    <property type="term" value="P:autophagosome assembly"/>
    <property type="evidence" value="ECO:0007669"/>
    <property type="project" value="TreeGrafter"/>
</dbReference>
<evidence type="ECO:0000256" key="9">
    <source>
        <dbReference type="SAM" id="Phobius"/>
    </source>
</evidence>
<dbReference type="STRING" id="34508.A0A4U5NER8"/>
<dbReference type="GO" id="GO:0072546">
    <property type="term" value="C:EMC complex"/>
    <property type="evidence" value="ECO:0007669"/>
    <property type="project" value="InterPro"/>
</dbReference>
<name>A0A4U5NER8_STECR</name>
<evidence type="ECO:0000256" key="4">
    <source>
        <dbReference type="ARBA" id="ARBA00022692"/>
    </source>
</evidence>
<reference evidence="10" key="2">
    <citation type="journal article" date="2015" name="Genome Biol.">
        <title>Comparative genomics of Steinernema reveals deeply conserved gene regulatory networks.</title>
        <authorList>
            <person name="Dillman A.R."/>
            <person name="Macchietto M."/>
            <person name="Porter C.F."/>
            <person name="Rogers A."/>
            <person name="Williams B."/>
            <person name="Antoshechkin I."/>
            <person name="Lee M.M."/>
            <person name="Goodwin Z."/>
            <person name="Lu X."/>
            <person name="Lewis E.E."/>
            <person name="Goodrich-Blair H."/>
            <person name="Stock S.P."/>
            <person name="Adams B.J."/>
            <person name="Sternberg P.W."/>
            <person name="Mortazavi A."/>
        </authorList>
    </citation>
    <scope>NUCLEOTIDE SEQUENCE [LARGE SCALE GENOMIC DNA]</scope>
    <source>
        <strain evidence="10">ALL</strain>
    </source>
</reference>
<dbReference type="PANTHER" id="PTHR20994:SF0">
    <property type="entry name" value="ER MEMBRANE PROTEIN COMPLEX SUBUNIT 6"/>
    <property type="match status" value="1"/>
</dbReference>
<dbReference type="PANTHER" id="PTHR20994">
    <property type="entry name" value="ER MEMBRANE PROTEIN COMPLEX SUBUNIT 6"/>
    <property type="match status" value="1"/>
</dbReference>
<reference evidence="10" key="3">
    <citation type="journal article" date="2019" name="G3 (Bethesda)">
        <title>Hybrid Assembly of the Genome of the Entomopathogenic Nematode Steinernema carpocapsae Identifies the X-Chromosome.</title>
        <authorList>
            <person name="Serra L."/>
            <person name="Macchietto M."/>
            <person name="Macias-Munoz A."/>
            <person name="McGill C.J."/>
            <person name="Rodriguez I.M."/>
            <person name="Rodriguez B."/>
            <person name="Murad R."/>
            <person name="Mortazavi A."/>
        </authorList>
    </citation>
    <scope>NUCLEOTIDE SEQUENCE</scope>
    <source>
        <strain evidence="10">ALL</strain>
    </source>
</reference>
<dbReference type="Pfam" id="PF07019">
    <property type="entry name" value="EMC6"/>
    <property type="match status" value="1"/>
</dbReference>
<evidence type="ECO:0000256" key="1">
    <source>
        <dbReference type="ARBA" id="ARBA00004477"/>
    </source>
</evidence>
<evidence type="ECO:0000256" key="7">
    <source>
        <dbReference type="ARBA" id="ARBA00023136"/>
    </source>
</evidence>
<comment type="caution">
    <text evidence="10">The sequence shown here is derived from an EMBL/GenBank/DDBJ whole genome shotgun (WGS) entry which is preliminary data.</text>
</comment>
<reference evidence="10" key="1">
    <citation type="submission" date="2013-11" db="EMBL/GenBank/DDBJ databases">
        <authorList>
            <person name="Sternberg P."/>
            <person name="Dillman A."/>
            <person name="Macchietto M."/>
        </authorList>
    </citation>
    <scope>NUCLEOTIDE SEQUENCE</scope>
    <source>
        <strain evidence="10">ALL</strain>
    </source>
</reference>
<dbReference type="OrthoDB" id="16510at2759"/>
<dbReference type="GO" id="GO:0034975">
    <property type="term" value="P:protein folding in endoplasmic reticulum"/>
    <property type="evidence" value="ECO:0007669"/>
    <property type="project" value="TreeGrafter"/>
</dbReference>
<dbReference type="InterPro" id="IPR008504">
    <property type="entry name" value="Emc6"/>
</dbReference>
<keyword evidence="4 9" id="KW-0812">Transmembrane</keyword>
<evidence type="ECO:0000256" key="6">
    <source>
        <dbReference type="ARBA" id="ARBA00022989"/>
    </source>
</evidence>
<evidence type="ECO:0000313" key="10">
    <source>
        <dbReference type="EMBL" id="TKR81123.1"/>
    </source>
</evidence>
<accession>A0A4U5NER8</accession>
<evidence type="ECO:0000256" key="5">
    <source>
        <dbReference type="ARBA" id="ARBA00022824"/>
    </source>
</evidence>
<proteinExistence type="inferred from homology"/>
<organism evidence="10">
    <name type="scientific">Steinernema carpocapsae</name>
    <name type="common">Entomopathogenic nematode</name>
    <dbReference type="NCBI Taxonomy" id="34508"/>
    <lineage>
        <taxon>Eukaryota</taxon>
        <taxon>Metazoa</taxon>
        <taxon>Ecdysozoa</taxon>
        <taxon>Nematoda</taxon>
        <taxon>Chromadorea</taxon>
        <taxon>Rhabditida</taxon>
        <taxon>Tylenchina</taxon>
        <taxon>Panagrolaimomorpha</taxon>
        <taxon>Strongyloidoidea</taxon>
        <taxon>Steinernematidae</taxon>
        <taxon>Steinernema</taxon>
    </lineage>
</organism>
<keyword evidence="5" id="KW-0256">Endoplasmic reticulum</keyword>
<comment type="subcellular location">
    <subcellularLocation>
        <location evidence="1">Endoplasmic reticulum membrane</location>
        <topology evidence="1">Multi-pass membrane protein</topology>
    </subcellularLocation>
</comment>